<dbReference type="OrthoDB" id="9809733at2"/>
<sequence>MAQLRQQYNEFTRRGIELVAIGPEDPAQFAKWWKEHDMPFRGLADGPEHKVATLYAQKIKLLIGRMPALLIVDREGRIRYSHYGESMSDISSAEEVLSILDQLAQESPGSTVESLSHA</sequence>
<evidence type="ECO:0000259" key="1">
    <source>
        <dbReference type="Pfam" id="PF00578"/>
    </source>
</evidence>
<dbReference type="Pfam" id="PF00578">
    <property type="entry name" value="AhpC-TSA"/>
    <property type="match status" value="1"/>
</dbReference>
<accession>A0A2P5P851</accession>
<evidence type="ECO:0000313" key="3">
    <source>
        <dbReference type="Proteomes" id="UP000235653"/>
    </source>
</evidence>
<dbReference type="SUPFAM" id="SSF52833">
    <property type="entry name" value="Thioredoxin-like"/>
    <property type="match status" value="1"/>
</dbReference>
<evidence type="ECO:0000313" key="2">
    <source>
        <dbReference type="EMBL" id="PPD58455.1"/>
    </source>
</evidence>
<name>A0A2P5P851_9CHLR</name>
<keyword evidence="2" id="KW-0575">Peroxidase</keyword>
<protein>
    <submittedName>
        <fullName evidence="2">Thioredoxin peroxidase</fullName>
    </submittedName>
</protein>
<dbReference type="GO" id="GO:0004601">
    <property type="term" value="F:peroxidase activity"/>
    <property type="evidence" value="ECO:0007669"/>
    <property type="project" value="UniProtKB-KW"/>
</dbReference>
<dbReference type="InterPro" id="IPR000866">
    <property type="entry name" value="AhpC/TSA"/>
</dbReference>
<organism evidence="2 3">
    <name type="scientific">Dehalogenimonas etheniformans</name>
    <dbReference type="NCBI Taxonomy" id="1536648"/>
    <lineage>
        <taxon>Bacteria</taxon>
        <taxon>Bacillati</taxon>
        <taxon>Chloroflexota</taxon>
        <taxon>Dehalococcoidia</taxon>
        <taxon>Dehalococcoidales</taxon>
        <taxon>Dehalococcoidaceae</taxon>
        <taxon>Dehalogenimonas</taxon>
    </lineage>
</organism>
<keyword evidence="2" id="KW-0560">Oxidoreductase</keyword>
<feature type="domain" description="Alkyl hydroperoxide reductase subunit C/ Thiol specific antioxidant" evidence="1">
    <location>
        <begin position="1"/>
        <end position="80"/>
    </location>
</feature>
<keyword evidence="3" id="KW-1185">Reference proteome</keyword>
<comment type="caution">
    <text evidence="2">The sequence shown here is derived from an EMBL/GenBank/DDBJ whole genome shotgun (WGS) entry which is preliminary data.</text>
</comment>
<dbReference type="EMBL" id="JQAN02000007">
    <property type="protein sequence ID" value="PPD58455.1"/>
    <property type="molecule type" value="Genomic_DNA"/>
</dbReference>
<dbReference type="InterPro" id="IPR036249">
    <property type="entry name" value="Thioredoxin-like_sf"/>
</dbReference>
<reference evidence="2 3" key="1">
    <citation type="journal article" date="2017" name="ISME J.">
        <title>Grape pomace compost harbors organohalide-respiring Dehalogenimonas species with novel reductive dehalogenase genes.</title>
        <authorList>
            <person name="Yang Y."/>
            <person name="Higgins S.A."/>
            <person name="Yan J."/>
            <person name="Simsir B."/>
            <person name="Chourey K."/>
            <person name="Iyer R."/>
            <person name="Hettich R.L."/>
            <person name="Baldwin B."/>
            <person name="Ogles D.M."/>
            <person name="Loffler F.E."/>
        </authorList>
    </citation>
    <scope>NUCLEOTIDE SEQUENCE [LARGE SCALE GENOMIC DNA]</scope>
    <source>
        <strain evidence="2 3">GP</strain>
    </source>
</reference>
<dbReference type="Proteomes" id="UP000235653">
    <property type="component" value="Unassembled WGS sequence"/>
</dbReference>
<gene>
    <name evidence="2" type="ORF">JP09_004225</name>
</gene>
<dbReference type="Gene3D" id="3.40.30.10">
    <property type="entry name" value="Glutaredoxin"/>
    <property type="match status" value="1"/>
</dbReference>
<proteinExistence type="predicted"/>
<dbReference type="AlphaFoldDB" id="A0A2P5P851"/>